<organism evidence="2 3">
    <name type="scientific">Roseateles saccharophilus</name>
    <name type="common">Pseudomonas saccharophila</name>
    <dbReference type="NCBI Taxonomy" id="304"/>
    <lineage>
        <taxon>Bacteria</taxon>
        <taxon>Pseudomonadati</taxon>
        <taxon>Pseudomonadota</taxon>
        <taxon>Betaproteobacteria</taxon>
        <taxon>Burkholderiales</taxon>
        <taxon>Sphaerotilaceae</taxon>
        <taxon>Roseateles</taxon>
    </lineage>
</organism>
<dbReference type="EMBL" id="SMBU01000008">
    <property type="protein sequence ID" value="TCV00306.1"/>
    <property type="molecule type" value="Genomic_DNA"/>
</dbReference>
<feature type="transmembrane region" description="Helical" evidence="1">
    <location>
        <begin position="106"/>
        <end position="125"/>
    </location>
</feature>
<keyword evidence="1" id="KW-1133">Transmembrane helix</keyword>
<sequence length="139" mass="14983">MHACTLALALSGVAWLLAHHLLRATGGFGEEVPSPIEPWALRLHGMLAYVFLLVLGSMTAVHIVFGWRLKRSLWSGGSLVAASLVLLASGLALYYAPEDWHGGASVLHWAVGLGLLPLVWVHVLAARRSRPQPPRVNAD</sequence>
<gene>
    <name evidence="2" type="ORF">EV671_100861</name>
</gene>
<evidence type="ECO:0000313" key="3">
    <source>
        <dbReference type="Proteomes" id="UP000295110"/>
    </source>
</evidence>
<keyword evidence="1" id="KW-0812">Transmembrane</keyword>
<keyword evidence="3" id="KW-1185">Reference proteome</keyword>
<evidence type="ECO:0000313" key="2">
    <source>
        <dbReference type="EMBL" id="TCV00306.1"/>
    </source>
</evidence>
<dbReference type="AlphaFoldDB" id="A0A4R3V5U4"/>
<dbReference type="Proteomes" id="UP000295110">
    <property type="component" value="Unassembled WGS sequence"/>
</dbReference>
<evidence type="ECO:0000256" key="1">
    <source>
        <dbReference type="SAM" id="Phobius"/>
    </source>
</evidence>
<feature type="transmembrane region" description="Helical" evidence="1">
    <location>
        <begin position="73"/>
        <end position="94"/>
    </location>
</feature>
<accession>A0A4R3V5U4</accession>
<protein>
    <recommendedName>
        <fullName evidence="4">DUF4405 domain-containing protein</fullName>
    </recommendedName>
</protein>
<reference evidence="2 3" key="1">
    <citation type="submission" date="2019-03" db="EMBL/GenBank/DDBJ databases">
        <title>Genomic Encyclopedia of Type Strains, Phase IV (KMG-IV): sequencing the most valuable type-strain genomes for metagenomic binning, comparative biology and taxonomic classification.</title>
        <authorList>
            <person name="Goeker M."/>
        </authorList>
    </citation>
    <scope>NUCLEOTIDE SEQUENCE [LARGE SCALE GENOMIC DNA]</scope>
    <source>
        <strain evidence="2 3">DSM 654</strain>
    </source>
</reference>
<name>A0A4R3V5U4_ROSSA</name>
<feature type="transmembrane region" description="Helical" evidence="1">
    <location>
        <begin position="47"/>
        <end position="66"/>
    </location>
</feature>
<comment type="caution">
    <text evidence="2">The sequence shown here is derived from an EMBL/GenBank/DDBJ whole genome shotgun (WGS) entry which is preliminary data.</text>
</comment>
<evidence type="ECO:0008006" key="4">
    <source>
        <dbReference type="Google" id="ProtNLM"/>
    </source>
</evidence>
<proteinExistence type="predicted"/>
<keyword evidence="1" id="KW-0472">Membrane</keyword>